<dbReference type="InterPro" id="IPR036291">
    <property type="entry name" value="NAD(P)-bd_dom_sf"/>
</dbReference>
<dbReference type="GeneID" id="111240927"/>
<dbReference type="PANTHER" id="PTHR43180">
    <property type="entry name" value="3-OXOACYL-(ACYL-CARRIER-PROTEIN) REDUCTASE (AFU_ORTHOLOGUE AFUA_6G11210)"/>
    <property type="match status" value="1"/>
</dbReference>
<dbReference type="Gene3D" id="3.40.50.720">
    <property type="entry name" value="NAD(P)-binding Rossmann-like Domain"/>
    <property type="match status" value="2"/>
</dbReference>
<evidence type="ECO:0000256" key="2">
    <source>
        <dbReference type="ARBA" id="ARBA00023002"/>
    </source>
</evidence>
<protein>
    <submittedName>
        <fullName evidence="5">Secoisolariciresinol dehydrogenase-like</fullName>
    </submittedName>
</protein>
<evidence type="ECO:0000256" key="3">
    <source>
        <dbReference type="RuleBase" id="RU000363"/>
    </source>
</evidence>
<organism evidence="4 5">
    <name type="scientific">Vigna radiata var. radiata</name>
    <name type="common">Mung bean</name>
    <name type="synonym">Phaseolus aureus</name>
    <dbReference type="NCBI Taxonomy" id="3916"/>
    <lineage>
        <taxon>Eukaryota</taxon>
        <taxon>Viridiplantae</taxon>
        <taxon>Streptophyta</taxon>
        <taxon>Embryophyta</taxon>
        <taxon>Tracheophyta</taxon>
        <taxon>Spermatophyta</taxon>
        <taxon>Magnoliopsida</taxon>
        <taxon>eudicotyledons</taxon>
        <taxon>Gunneridae</taxon>
        <taxon>Pentapetalae</taxon>
        <taxon>rosids</taxon>
        <taxon>fabids</taxon>
        <taxon>Fabales</taxon>
        <taxon>Fabaceae</taxon>
        <taxon>Papilionoideae</taxon>
        <taxon>50 kb inversion clade</taxon>
        <taxon>NPAAA clade</taxon>
        <taxon>indigoferoid/millettioid clade</taxon>
        <taxon>Phaseoleae</taxon>
        <taxon>Vigna</taxon>
    </lineage>
</organism>
<name>A0A3Q0EQQ7_VIGRR</name>
<evidence type="ECO:0000256" key="1">
    <source>
        <dbReference type="ARBA" id="ARBA00006484"/>
    </source>
</evidence>
<dbReference type="GO" id="GO:0016491">
    <property type="term" value="F:oxidoreductase activity"/>
    <property type="evidence" value="ECO:0007669"/>
    <property type="project" value="UniProtKB-KW"/>
</dbReference>
<keyword evidence="2" id="KW-0560">Oxidoreductase</keyword>
<dbReference type="InterPro" id="IPR020904">
    <property type="entry name" value="Sc_DH/Rdtase_CS"/>
</dbReference>
<dbReference type="Pfam" id="PF00106">
    <property type="entry name" value="adh_short"/>
    <property type="match status" value="1"/>
</dbReference>
<dbReference type="SUPFAM" id="SSF51735">
    <property type="entry name" value="NAD(P)-binding Rossmann-fold domains"/>
    <property type="match status" value="1"/>
</dbReference>
<dbReference type="KEGG" id="vra:111240927"/>
<dbReference type="PANTHER" id="PTHR43180:SF48">
    <property type="entry name" value="SECOISOLARICIRESINOL DEHYDROGENASE"/>
    <property type="match status" value="1"/>
</dbReference>
<gene>
    <name evidence="5" type="primary">LOC111240927</name>
</gene>
<dbReference type="RefSeq" id="XP_022632754.1">
    <property type="nucleotide sequence ID" value="XM_022777033.1"/>
</dbReference>
<dbReference type="InterPro" id="IPR002347">
    <property type="entry name" value="SDR_fam"/>
</dbReference>
<dbReference type="AlphaFoldDB" id="A0A3Q0EQQ7"/>
<keyword evidence="4" id="KW-1185">Reference proteome</keyword>
<proteinExistence type="inferred from homology"/>
<dbReference type="PROSITE" id="PS00061">
    <property type="entry name" value="ADH_SHORT"/>
    <property type="match status" value="1"/>
</dbReference>
<dbReference type="PRINTS" id="PR00080">
    <property type="entry name" value="SDRFAMILY"/>
</dbReference>
<evidence type="ECO:0000313" key="4">
    <source>
        <dbReference type="Proteomes" id="UP000087766"/>
    </source>
</evidence>
<dbReference type="OrthoDB" id="418237at2759"/>
<sequence>MSMMGELTYFLGLQIKQKEEGTFISQTKYCKEILKKFEMDKSKEASTPMGTSCYLDKDESGKEVKQTKYRGMIGSFLYLTASRPDILQSVCVCARYQFSPRESHLTAVKRILKYLKGTKSFGLWYPSGAEPSLIGFSDADYGDCSHVVSLTPTYRLEGKVALITGGARGIGECMARLFCKHEAKDVKNAVNMVVSKYGKLDIMVNNAATIDDAKPIILENDVAELERVARVNLIGPFLGTKHAARVMIPARKGSIISIGSVSSSVGGIATHTYTSSKHGIVGLTKNAATELGKFSIRVNCLSPYFNGNVSGIGFFKILN</sequence>
<accession>A0A3Q0EQQ7</accession>
<dbReference type="STRING" id="3916.A0A3Q0EQQ7"/>
<dbReference type="Proteomes" id="UP000087766">
    <property type="component" value="Unplaced"/>
</dbReference>
<evidence type="ECO:0000313" key="5">
    <source>
        <dbReference type="RefSeq" id="XP_022632754.1"/>
    </source>
</evidence>
<comment type="similarity">
    <text evidence="1 3">Belongs to the short-chain dehydrogenases/reductases (SDR) family.</text>
</comment>
<reference evidence="5" key="1">
    <citation type="submission" date="2025-08" db="UniProtKB">
        <authorList>
            <consortium name="RefSeq"/>
        </authorList>
    </citation>
    <scope>IDENTIFICATION</scope>
    <source>
        <tissue evidence="5">Leaf</tissue>
    </source>
</reference>
<dbReference type="PRINTS" id="PR00081">
    <property type="entry name" value="GDHRDH"/>
</dbReference>